<dbReference type="InterPro" id="IPR036259">
    <property type="entry name" value="MFS_trans_sf"/>
</dbReference>
<dbReference type="PROSITE" id="PS50850">
    <property type="entry name" value="MFS"/>
    <property type="match status" value="1"/>
</dbReference>
<feature type="transmembrane region" description="Helical" evidence="5">
    <location>
        <begin position="139"/>
        <end position="160"/>
    </location>
</feature>
<evidence type="ECO:0000256" key="2">
    <source>
        <dbReference type="ARBA" id="ARBA00022692"/>
    </source>
</evidence>
<comment type="subcellular location">
    <subcellularLocation>
        <location evidence="1">Membrane</location>
        <topology evidence="1">Multi-pass membrane protein</topology>
    </subcellularLocation>
</comment>
<feature type="transmembrane region" description="Helical" evidence="5">
    <location>
        <begin position="449"/>
        <end position="469"/>
    </location>
</feature>
<accession>A0A6J6VTH5</accession>
<dbReference type="PANTHER" id="PTHR42718:SF48">
    <property type="entry name" value="CONSERVED TWO-DOMAIN MEMBRANE PROTEIN-RELATED"/>
    <property type="match status" value="1"/>
</dbReference>
<sequence length="487" mass="51361">MDTTKQPRMSRAYKVLSITAIATFLVSLDTSIVVVARRAIAEDLGHPTLLTWVFSGYNIAYAAGLLTAGRFADVNGRKRSFLRGLALFSIGSILCGLAPTSLLLVLARLVQAIGGAMLTPASLALVLPEFPVEKRTVAIGIWGAVGGLAAAAGPCIGGVLVDWLNWRSLFFINVPFCIITLYLGGKILHESKDPSATKHVDLIGTALGLPGVALVTLAVVQSGDWGYINQRTITAMAVGCILLGFFVKRCSTVSDPLLDLSLFKMPFVVAANLSGFFFSIGFLGMWMLQIQWLQVVWQYSPTKSGLATAAGPLTAAILAAPMGRLAGKWGHAKVLMMGSILLTIGTIGFSLFLGPTPHFLTTYLPLMICCGSGVGCSMSVLSSSATAFLPPGKFAMGSALNTTGRQIGSALGAALALSLTAPTITRLMAGYGSNPPRMPSSSDLLPYLNAWRVMAAIYLFAGIVMVVLYKKPTEQQMIEAGAVAFVD</sequence>
<proteinExistence type="predicted"/>
<feature type="transmembrane region" description="Helical" evidence="5">
    <location>
        <begin position="80"/>
        <end position="99"/>
    </location>
</feature>
<feature type="transmembrane region" description="Helical" evidence="5">
    <location>
        <begin position="12"/>
        <end position="37"/>
    </location>
</feature>
<protein>
    <submittedName>
        <fullName evidence="7">Unannotated protein</fullName>
    </submittedName>
</protein>
<feature type="transmembrane region" description="Helical" evidence="5">
    <location>
        <begin position="365"/>
        <end position="389"/>
    </location>
</feature>
<evidence type="ECO:0000259" key="6">
    <source>
        <dbReference type="PROSITE" id="PS50850"/>
    </source>
</evidence>
<feature type="transmembrane region" description="Helical" evidence="5">
    <location>
        <begin position="166"/>
        <end position="188"/>
    </location>
</feature>
<evidence type="ECO:0000256" key="1">
    <source>
        <dbReference type="ARBA" id="ARBA00004141"/>
    </source>
</evidence>
<dbReference type="GO" id="GO:0016020">
    <property type="term" value="C:membrane"/>
    <property type="evidence" value="ECO:0007669"/>
    <property type="project" value="UniProtKB-SubCell"/>
</dbReference>
<evidence type="ECO:0000256" key="5">
    <source>
        <dbReference type="SAM" id="Phobius"/>
    </source>
</evidence>
<evidence type="ECO:0000256" key="3">
    <source>
        <dbReference type="ARBA" id="ARBA00022989"/>
    </source>
</evidence>
<feature type="transmembrane region" description="Helical" evidence="5">
    <location>
        <begin position="227"/>
        <end position="247"/>
    </location>
</feature>
<dbReference type="GO" id="GO:0022857">
    <property type="term" value="F:transmembrane transporter activity"/>
    <property type="evidence" value="ECO:0007669"/>
    <property type="project" value="InterPro"/>
</dbReference>
<reference evidence="7" key="1">
    <citation type="submission" date="2020-05" db="EMBL/GenBank/DDBJ databases">
        <authorList>
            <person name="Chiriac C."/>
            <person name="Salcher M."/>
            <person name="Ghai R."/>
            <person name="Kavagutti S V."/>
        </authorList>
    </citation>
    <scope>NUCLEOTIDE SEQUENCE</scope>
</reference>
<feature type="transmembrane region" description="Helical" evidence="5">
    <location>
        <begin position="304"/>
        <end position="322"/>
    </location>
</feature>
<name>A0A6J6VTH5_9ZZZZ</name>
<dbReference type="EMBL" id="CAEZZL010000190">
    <property type="protein sequence ID" value="CAB4774128.1"/>
    <property type="molecule type" value="Genomic_DNA"/>
</dbReference>
<dbReference type="Gene3D" id="1.20.1720.10">
    <property type="entry name" value="Multidrug resistance protein D"/>
    <property type="match status" value="1"/>
</dbReference>
<dbReference type="Gene3D" id="1.20.1250.20">
    <property type="entry name" value="MFS general substrate transporter like domains"/>
    <property type="match status" value="1"/>
</dbReference>
<feature type="transmembrane region" description="Helical" evidence="5">
    <location>
        <begin position="334"/>
        <end position="353"/>
    </location>
</feature>
<keyword evidence="2 5" id="KW-0812">Transmembrane</keyword>
<feature type="domain" description="Major facilitator superfamily (MFS) profile" evidence="6">
    <location>
        <begin position="15"/>
        <end position="473"/>
    </location>
</feature>
<evidence type="ECO:0000313" key="7">
    <source>
        <dbReference type="EMBL" id="CAB4774128.1"/>
    </source>
</evidence>
<dbReference type="SUPFAM" id="SSF103473">
    <property type="entry name" value="MFS general substrate transporter"/>
    <property type="match status" value="1"/>
</dbReference>
<keyword evidence="4 5" id="KW-0472">Membrane</keyword>
<feature type="transmembrane region" description="Helical" evidence="5">
    <location>
        <begin position="410"/>
        <end position="429"/>
    </location>
</feature>
<evidence type="ECO:0000256" key="4">
    <source>
        <dbReference type="ARBA" id="ARBA00023136"/>
    </source>
</evidence>
<organism evidence="7">
    <name type="scientific">freshwater metagenome</name>
    <dbReference type="NCBI Taxonomy" id="449393"/>
    <lineage>
        <taxon>unclassified sequences</taxon>
        <taxon>metagenomes</taxon>
        <taxon>ecological metagenomes</taxon>
    </lineage>
</organism>
<feature type="transmembrane region" description="Helical" evidence="5">
    <location>
        <begin position="105"/>
        <end position="127"/>
    </location>
</feature>
<keyword evidence="3 5" id="KW-1133">Transmembrane helix</keyword>
<dbReference type="PANTHER" id="PTHR42718">
    <property type="entry name" value="MAJOR FACILITATOR SUPERFAMILY MULTIDRUG TRANSPORTER MFSC"/>
    <property type="match status" value="1"/>
</dbReference>
<feature type="transmembrane region" description="Helical" evidence="5">
    <location>
        <begin position="49"/>
        <end position="68"/>
    </location>
</feature>
<feature type="transmembrane region" description="Helical" evidence="5">
    <location>
        <begin position="267"/>
        <end position="292"/>
    </location>
</feature>
<dbReference type="AlphaFoldDB" id="A0A6J6VTH5"/>
<dbReference type="InterPro" id="IPR011701">
    <property type="entry name" value="MFS"/>
</dbReference>
<dbReference type="InterPro" id="IPR020846">
    <property type="entry name" value="MFS_dom"/>
</dbReference>
<gene>
    <name evidence="7" type="ORF">UFOPK2870_01482</name>
</gene>
<dbReference type="Pfam" id="PF07690">
    <property type="entry name" value="MFS_1"/>
    <property type="match status" value="1"/>
</dbReference>
<feature type="transmembrane region" description="Helical" evidence="5">
    <location>
        <begin position="200"/>
        <end position="221"/>
    </location>
</feature>
<dbReference type="CDD" id="cd17321">
    <property type="entry name" value="MFS_MMR_MDR_like"/>
    <property type="match status" value="1"/>
</dbReference>